<dbReference type="GeneTree" id="ENSGT00940000172416"/>
<dbReference type="GO" id="GO:0007059">
    <property type="term" value="P:chromosome segregation"/>
    <property type="evidence" value="ECO:0007669"/>
    <property type="project" value="TreeGrafter"/>
</dbReference>
<evidence type="ECO:0000256" key="1">
    <source>
        <dbReference type="ARBA" id="ARBA00004123"/>
    </source>
</evidence>
<name>A0A3Q2T3X4_FUNHE</name>
<evidence type="ECO:0000256" key="4">
    <source>
        <dbReference type="ARBA" id="ARBA00022838"/>
    </source>
</evidence>
<comment type="subcellular location">
    <subcellularLocation>
        <location evidence="2">Chromosome</location>
        <location evidence="2">Centromere</location>
        <location evidence="2">Kinetochore</location>
    </subcellularLocation>
    <subcellularLocation>
        <location evidence="1">Nucleus</location>
    </subcellularLocation>
</comment>
<evidence type="ECO:0000256" key="2">
    <source>
        <dbReference type="ARBA" id="ARBA00004629"/>
    </source>
</evidence>
<sequence>TKMPAKLTKLKRIIRGKAMGDVKIPAASEAMIELAVLLFLNSLAEEARVKAFEEKSATIRAQHINAVTKKMLKRARG</sequence>
<dbReference type="GO" id="GO:0051382">
    <property type="term" value="P:kinetochore assembly"/>
    <property type="evidence" value="ECO:0007669"/>
    <property type="project" value="InterPro"/>
</dbReference>
<reference evidence="8" key="1">
    <citation type="submission" date="2025-08" db="UniProtKB">
        <authorList>
            <consortium name="Ensembl"/>
        </authorList>
    </citation>
    <scope>IDENTIFICATION</scope>
</reference>
<accession>A0A3Q2T3X4</accession>
<evidence type="ECO:0000313" key="9">
    <source>
        <dbReference type="Proteomes" id="UP000265000"/>
    </source>
</evidence>
<dbReference type="AlphaFoldDB" id="A0A3Q2T3X4"/>
<dbReference type="STRING" id="8078.ENSFHEP00000008713"/>
<dbReference type="Gene3D" id="1.10.20.10">
    <property type="entry name" value="Histone, subunit A"/>
    <property type="match status" value="1"/>
</dbReference>
<protein>
    <submittedName>
        <fullName evidence="8">Centromere protein W</fullName>
    </submittedName>
</protein>
<evidence type="ECO:0000256" key="6">
    <source>
        <dbReference type="ARBA" id="ARBA00023328"/>
    </source>
</evidence>
<dbReference type="InterPro" id="IPR052484">
    <property type="entry name" value="CENP-W/WIP1"/>
</dbReference>
<evidence type="ECO:0000256" key="5">
    <source>
        <dbReference type="ARBA" id="ARBA00023242"/>
    </source>
</evidence>
<dbReference type="GO" id="GO:0000278">
    <property type="term" value="P:mitotic cell cycle"/>
    <property type="evidence" value="ECO:0007669"/>
    <property type="project" value="InterPro"/>
</dbReference>
<dbReference type="Proteomes" id="UP000265000">
    <property type="component" value="Unplaced"/>
</dbReference>
<keyword evidence="3" id="KW-0158">Chromosome</keyword>
<dbReference type="Ensembl" id="ENSFHET00000001668.1">
    <property type="protein sequence ID" value="ENSFHEP00000008713.1"/>
    <property type="gene ID" value="ENSFHEG00000009952.1"/>
</dbReference>
<keyword evidence="5" id="KW-0539">Nucleus</keyword>
<dbReference type="PANTHER" id="PTHR34832">
    <property type="entry name" value="CENTROMERE PROTEIN W"/>
    <property type="match status" value="1"/>
</dbReference>
<dbReference type="GO" id="GO:0000776">
    <property type="term" value="C:kinetochore"/>
    <property type="evidence" value="ECO:0007669"/>
    <property type="project" value="UniProtKB-KW"/>
</dbReference>
<reference evidence="8" key="2">
    <citation type="submission" date="2025-09" db="UniProtKB">
        <authorList>
            <consortium name="Ensembl"/>
        </authorList>
    </citation>
    <scope>IDENTIFICATION</scope>
</reference>
<dbReference type="GO" id="GO:0003677">
    <property type="term" value="F:DNA binding"/>
    <property type="evidence" value="ECO:0007669"/>
    <property type="project" value="InterPro"/>
</dbReference>
<evidence type="ECO:0000313" key="8">
    <source>
        <dbReference type="Ensembl" id="ENSFHEP00000008713.1"/>
    </source>
</evidence>
<keyword evidence="9" id="KW-1185">Reference proteome</keyword>
<keyword evidence="4" id="KW-0995">Kinetochore</keyword>
<dbReference type="SUPFAM" id="SSF47113">
    <property type="entry name" value="Histone-fold"/>
    <property type="match status" value="1"/>
</dbReference>
<dbReference type="InterPro" id="IPR028847">
    <property type="entry name" value="CENP-W"/>
</dbReference>
<dbReference type="CDD" id="cd13732">
    <property type="entry name" value="HFD_CENP-W"/>
    <property type="match status" value="1"/>
</dbReference>
<dbReference type="Pfam" id="PF15510">
    <property type="entry name" value="CENP-W"/>
    <property type="match status" value="1"/>
</dbReference>
<dbReference type="PANTHER" id="PTHR34832:SF1">
    <property type="entry name" value="CENTROMERE PROTEIN W"/>
    <property type="match status" value="1"/>
</dbReference>
<dbReference type="GO" id="GO:0005654">
    <property type="term" value="C:nucleoplasm"/>
    <property type="evidence" value="ECO:0007669"/>
    <property type="project" value="TreeGrafter"/>
</dbReference>
<dbReference type="GO" id="GO:0046982">
    <property type="term" value="F:protein heterodimerization activity"/>
    <property type="evidence" value="ECO:0007669"/>
    <property type="project" value="InterPro"/>
</dbReference>
<evidence type="ECO:0000256" key="3">
    <source>
        <dbReference type="ARBA" id="ARBA00022454"/>
    </source>
</evidence>
<dbReference type="InterPro" id="IPR009072">
    <property type="entry name" value="Histone-fold"/>
</dbReference>
<comment type="similarity">
    <text evidence="7">Belongs to the CENP-W/WIP1 family.</text>
</comment>
<evidence type="ECO:0000256" key="7">
    <source>
        <dbReference type="ARBA" id="ARBA00038432"/>
    </source>
</evidence>
<proteinExistence type="inferred from homology"/>
<organism evidence="8 9">
    <name type="scientific">Fundulus heteroclitus</name>
    <name type="common">Killifish</name>
    <name type="synonym">Mummichog</name>
    <dbReference type="NCBI Taxonomy" id="8078"/>
    <lineage>
        <taxon>Eukaryota</taxon>
        <taxon>Metazoa</taxon>
        <taxon>Chordata</taxon>
        <taxon>Craniata</taxon>
        <taxon>Vertebrata</taxon>
        <taxon>Euteleostomi</taxon>
        <taxon>Actinopterygii</taxon>
        <taxon>Neopterygii</taxon>
        <taxon>Teleostei</taxon>
        <taxon>Neoteleostei</taxon>
        <taxon>Acanthomorphata</taxon>
        <taxon>Ovalentaria</taxon>
        <taxon>Atherinomorphae</taxon>
        <taxon>Cyprinodontiformes</taxon>
        <taxon>Fundulidae</taxon>
        <taxon>Fundulus</taxon>
    </lineage>
</organism>
<keyword evidence="6" id="KW-0137">Centromere</keyword>